<name>A0A0B5WR84_HEYCO</name>
<reference evidence="1 2" key="1">
    <citation type="submission" date="2016-11" db="EMBL/GenBank/DDBJ databases">
        <authorList>
            <person name="Varghese N."/>
            <person name="Submissions S."/>
        </authorList>
    </citation>
    <scope>NUCLEOTIDE SEQUENCE [LARGE SCALE GENOMIC DNA]</scope>
    <source>
        <strain evidence="1 2">DSM 1</strain>
    </source>
</reference>
<protein>
    <recommendedName>
        <fullName evidence="3">DUF1064 domain-containing protein</fullName>
    </recommendedName>
</protein>
<dbReference type="EMBL" id="FQUB01000068">
    <property type="protein sequence ID" value="SHF74631.1"/>
    <property type="molecule type" value="Genomic_DNA"/>
</dbReference>
<comment type="caution">
    <text evidence="1">The sequence shown here is derived from an EMBL/GenBank/DDBJ whole genome shotgun (WGS) entry which is preliminary data.</text>
</comment>
<dbReference type="HOGENOM" id="CLU_129139_2_0_9"/>
<gene>
    <name evidence="1" type="ORF">SAMN02745208_02605</name>
</gene>
<dbReference type="KEGG" id="bcoa:BF29_2510"/>
<dbReference type="Proteomes" id="UP000184029">
    <property type="component" value="Unassembled WGS sequence"/>
</dbReference>
<dbReference type="Pfam" id="PF06356">
    <property type="entry name" value="DUF1064"/>
    <property type="match status" value="1"/>
</dbReference>
<proteinExistence type="predicted"/>
<dbReference type="KEGG" id="bcoa:BF29_2586"/>
<evidence type="ECO:0000313" key="1">
    <source>
        <dbReference type="EMBL" id="SHF74631.1"/>
    </source>
</evidence>
<evidence type="ECO:0000313" key="2">
    <source>
        <dbReference type="Proteomes" id="UP000184029"/>
    </source>
</evidence>
<dbReference type="RefSeq" id="WP_029142720.1">
    <property type="nucleotide sequence ID" value="NZ_ALAS01000301.1"/>
</dbReference>
<sequence length="153" mass="18443">MQERMTAKEYRQLTKKTKYGSKKVKLDGYVFDSKIEARYYEQLKWLQENNRILFFRLQPRYLLQEAFEKNGKKYRKIEYIADFEIHHLDGSIEVVDVKGMETEAFKIKKKLFEHKYPHKLSLVTYSKKWGGWIELEELEKKRKAAKKIAQAGI</sequence>
<dbReference type="AlphaFoldDB" id="A0A0B5WR84"/>
<accession>A0A0B5WR84</accession>
<dbReference type="GeneID" id="29814892"/>
<dbReference type="InterPro" id="IPR009414">
    <property type="entry name" value="DUF1064"/>
</dbReference>
<organism evidence="1 2">
    <name type="scientific">Heyndrickxia coagulans DSM 1 = ATCC 7050</name>
    <dbReference type="NCBI Taxonomy" id="1121088"/>
    <lineage>
        <taxon>Bacteria</taxon>
        <taxon>Bacillati</taxon>
        <taxon>Bacillota</taxon>
        <taxon>Bacilli</taxon>
        <taxon>Bacillales</taxon>
        <taxon>Bacillaceae</taxon>
        <taxon>Heyndrickxia</taxon>
    </lineage>
</organism>
<evidence type="ECO:0008006" key="3">
    <source>
        <dbReference type="Google" id="ProtNLM"/>
    </source>
</evidence>